<accession>A0A927GTQ1</accession>
<name>A0A927GTQ1_9BACL</name>
<dbReference type="InterPro" id="IPR050490">
    <property type="entry name" value="Bact_solute-bd_prot1"/>
</dbReference>
<gene>
    <name evidence="3" type="ORF">IDH44_20265</name>
</gene>
<evidence type="ECO:0000313" key="3">
    <source>
        <dbReference type="EMBL" id="MBD2847531.1"/>
    </source>
</evidence>
<evidence type="ECO:0000313" key="4">
    <source>
        <dbReference type="Proteomes" id="UP000621560"/>
    </source>
</evidence>
<comment type="caution">
    <text evidence="3">The sequence shown here is derived from an EMBL/GenBank/DDBJ whole genome shotgun (WGS) entry which is preliminary data.</text>
</comment>
<dbReference type="RefSeq" id="WP_190920641.1">
    <property type="nucleotide sequence ID" value="NZ_JACXIZ010000040.1"/>
</dbReference>
<keyword evidence="2" id="KW-0732">Signal</keyword>
<dbReference type="Proteomes" id="UP000621560">
    <property type="component" value="Unassembled WGS sequence"/>
</dbReference>
<dbReference type="SUPFAM" id="SSF53850">
    <property type="entry name" value="Periplasmic binding protein-like II"/>
    <property type="match status" value="1"/>
</dbReference>
<dbReference type="PROSITE" id="PS51257">
    <property type="entry name" value="PROKAR_LIPOPROTEIN"/>
    <property type="match status" value="1"/>
</dbReference>
<sequence length="549" mass="62118">MKFKLFAPAIRSGLSVILCAALLLVVACSSESGGNGNNATGKNGSDAAATGGNQTETAKEVPTVDFLLGWDPGLPISSELPVFVEWGEKTGVKFNVNSPPRDAFKERMNVVLFSNDLPDMMKFFQDATTFKDYGPQLFVALDEYLEAGKLPNLQRWLDKYPEIEEVMRSPVDGKMYGFPLVQDFDYAPTLWLVRNDLLKKEGLDAKDIKSFDDLKEAMLALQRQTGDYITSSRLGFSYYASRMLPYFGVGQGTLYDSEQGRYVFSPTEHEERYKTWVEFERWMYENKLLHPNFLTMNDQELFASYASGDFPLMREQTGMFELNPQSDPNIEVAAIYPFEVDGVMYQQARDPHYNIGYRGPVVINKNSEHIEDIIRAMDYVYSDEGIEHMMLGVEGVTFTRDAGTPSGYKLDQVQSVWTMKADGSFPDGMKRLQDYGYGTWWLTGVVPAYDRFGLLKYKAGEEAQAKVVPDRVDRLSELGTLRDPDPLLNFTKEEQTLRSEITTALDTYISENVSKFILGQKPMSAWDAFIQGFDALRVDELLELMNGKL</sequence>
<dbReference type="EMBL" id="JACXIZ010000040">
    <property type="protein sequence ID" value="MBD2847531.1"/>
    <property type="molecule type" value="Genomic_DNA"/>
</dbReference>
<keyword evidence="4" id="KW-1185">Reference proteome</keyword>
<dbReference type="Gene3D" id="3.40.190.10">
    <property type="entry name" value="Periplasmic binding protein-like II"/>
    <property type="match status" value="2"/>
</dbReference>
<feature type="chain" id="PRO_5039182811" evidence="2">
    <location>
        <begin position="21"/>
        <end position="549"/>
    </location>
</feature>
<proteinExistence type="predicted"/>
<evidence type="ECO:0000256" key="2">
    <source>
        <dbReference type="SAM" id="SignalP"/>
    </source>
</evidence>
<dbReference type="PANTHER" id="PTHR43649">
    <property type="entry name" value="ARABINOSE-BINDING PROTEIN-RELATED"/>
    <property type="match status" value="1"/>
</dbReference>
<protein>
    <submittedName>
        <fullName evidence="3">Extracellular solute-binding protein</fullName>
    </submittedName>
</protein>
<dbReference type="Pfam" id="PF01547">
    <property type="entry name" value="SBP_bac_1"/>
    <property type="match status" value="1"/>
</dbReference>
<reference evidence="3" key="1">
    <citation type="submission" date="2020-09" db="EMBL/GenBank/DDBJ databases">
        <title>A novel bacterium of genus Paenibacillus, isolated from South China Sea.</title>
        <authorList>
            <person name="Huang H."/>
            <person name="Mo K."/>
            <person name="Hu Y."/>
        </authorList>
    </citation>
    <scope>NUCLEOTIDE SEQUENCE</scope>
    <source>
        <strain evidence="3">IB182496</strain>
    </source>
</reference>
<dbReference type="AlphaFoldDB" id="A0A927GTQ1"/>
<feature type="signal peptide" evidence="2">
    <location>
        <begin position="1"/>
        <end position="20"/>
    </location>
</feature>
<evidence type="ECO:0000256" key="1">
    <source>
        <dbReference type="SAM" id="MobiDB-lite"/>
    </source>
</evidence>
<organism evidence="3 4">
    <name type="scientific">Paenibacillus sabuli</name>
    <dbReference type="NCBI Taxonomy" id="2772509"/>
    <lineage>
        <taxon>Bacteria</taxon>
        <taxon>Bacillati</taxon>
        <taxon>Bacillota</taxon>
        <taxon>Bacilli</taxon>
        <taxon>Bacillales</taxon>
        <taxon>Paenibacillaceae</taxon>
        <taxon>Paenibacillus</taxon>
    </lineage>
</organism>
<dbReference type="InterPro" id="IPR006059">
    <property type="entry name" value="SBP"/>
</dbReference>
<dbReference type="PANTHER" id="PTHR43649:SF17">
    <property type="entry name" value="ABC TRANSPORTER SOLUTE BINDING PROTEIN-SUGAR TRANSPORT"/>
    <property type="match status" value="1"/>
</dbReference>
<feature type="region of interest" description="Disordered" evidence="1">
    <location>
        <begin position="35"/>
        <end position="55"/>
    </location>
</feature>